<dbReference type="Gene3D" id="1.10.10.10">
    <property type="entry name" value="Winged helix-like DNA-binding domain superfamily/Winged helix DNA-binding domain"/>
    <property type="match status" value="1"/>
</dbReference>
<dbReference type="GO" id="GO:0003677">
    <property type="term" value="F:DNA binding"/>
    <property type="evidence" value="ECO:0007669"/>
    <property type="project" value="UniProtKB-KW"/>
</dbReference>
<evidence type="ECO:0000259" key="4">
    <source>
        <dbReference type="PROSITE" id="PS50043"/>
    </source>
</evidence>
<dbReference type="GO" id="GO:0006355">
    <property type="term" value="P:regulation of DNA-templated transcription"/>
    <property type="evidence" value="ECO:0007669"/>
    <property type="project" value="InterPro"/>
</dbReference>
<dbReference type="InterPro" id="IPR036388">
    <property type="entry name" value="WH-like_DNA-bd_sf"/>
</dbReference>
<dbReference type="Pfam" id="PF00196">
    <property type="entry name" value="GerE"/>
    <property type="match status" value="1"/>
</dbReference>
<dbReference type="RefSeq" id="WP_184071003.1">
    <property type="nucleotide sequence ID" value="NZ_JACHNZ010000043.1"/>
</dbReference>
<dbReference type="Gene3D" id="3.30.450.80">
    <property type="entry name" value="Transcription factor LuxR-like, autoinducer-binding domain"/>
    <property type="match status" value="1"/>
</dbReference>
<keyword evidence="1" id="KW-0805">Transcription regulation</keyword>
<dbReference type="SUPFAM" id="SSF75516">
    <property type="entry name" value="Pheromone-binding domain of LuxR-like quorum-sensing transcription factors"/>
    <property type="match status" value="1"/>
</dbReference>
<evidence type="ECO:0000313" key="6">
    <source>
        <dbReference type="Proteomes" id="UP000566324"/>
    </source>
</evidence>
<dbReference type="EMBL" id="JACHNZ010000043">
    <property type="protein sequence ID" value="MBB4633418.1"/>
    <property type="molecule type" value="Genomic_DNA"/>
</dbReference>
<dbReference type="SUPFAM" id="SSF46894">
    <property type="entry name" value="C-terminal effector domain of the bipartite response regulators"/>
    <property type="match status" value="1"/>
</dbReference>
<evidence type="ECO:0000256" key="3">
    <source>
        <dbReference type="ARBA" id="ARBA00023163"/>
    </source>
</evidence>
<organism evidence="5 6">
    <name type="scientific">Sphingosinicella soli</name>
    <dbReference type="NCBI Taxonomy" id="333708"/>
    <lineage>
        <taxon>Bacteria</taxon>
        <taxon>Pseudomonadati</taxon>
        <taxon>Pseudomonadota</taxon>
        <taxon>Alphaproteobacteria</taxon>
        <taxon>Sphingomonadales</taxon>
        <taxon>Sphingosinicellaceae</taxon>
        <taxon>Sphingosinicella</taxon>
    </lineage>
</organism>
<comment type="caution">
    <text evidence="5">The sequence shown here is derived from an EMBL/GenBank/DDBJ whole genome shotgun (WGS) entry which is preliminary data.</text>
</comment>
<dbReference type="PRINTS" id="PR00038">
    <property type="entry name" value="HTHLUXR"/>
</dbReference>
<dbReference type="AlphaFoldDB" id="A0A7W7B3N5"/>
<dbReference type="InterPro" id="IPR016032">
    <property type="entry name" value="Sig_transdc_resp-reg_C-effctor"/>
</dbReference>
<feature type="domain" description="HTH luxR-type" evidence="4">
    <location>
        <begin position="156"/>
        <end position="221"/>
    </location>
</feature>
<reference evidence="5 6" key="1">
    <citation type="submission" date="2020-08" db="EMBL/GenBank/DDBJ databases">
        <title>Genomic Encyclopedia of Type Strains, Phase IV (KMG-IV): sequencing the most valuable type-strain genomes for metagenomic binning, comparative biology and taxonomic classification.</title>
        <authorList>
            <person name="Goeker M."/>
        </authorList>
    </citation>
    <scope>NUCLEOTIDE SEQUENCE [LARGE SCALE GENOMIC DNA]</scope>
    <source>
        <strain evidence="5 6">DSM 17328</strain>
    </source>
</reference>
<dbReference type="InterPro" id="IPR000792">
    <property type="entry name" value="Tscrpt_reg_LuxR_C"/>
</dbReference>
<accession>A0A7W7B3N5</accession>
<evidence type="ECO:0000313" key="5">
    <source>
        <dbReference type="EMBL" id="MBB4633418.1"/>
    </source>
</evidence>
<evidence type="ECO:0000256" key="1">
    <source>
        <dbReference type="ARBA" id="ARBA00023015"/>
    </source>
</evidence>
<sequence>MARAGTLPALAALLGAAASDLGFSFFAIAEHANLARPPPDLLLLHNYPPGWADAFMLGGWRHDPAWHAASRHVAGFRWSELPALMRLTDRERAHLAAARRAGLGTGYTVPLHAPGGRAASCSFAVAPRHRIAAHTLLAADIVAQRAFLAASTILGTRSRRPHLSPREHECVVLMAQGKTDWEIARILGLSEETVTRYLKTARQRFGVTRRTQLALAAMNAGLIEMRDCISWA</sequence>
<protein>
    <submittedName>
        <fullName evidence="5">LuxR family quorum-sensing system transcriptional regulator CciR</fullName>
    </submittedName>
</protein>
<dbReference type="InterPro" id="IPR036693">
    <property type="entry name" value="TF_LuxR_autoind-bd_dom_sf"/>
</dbReference>
<evidence type="ECO:0000256" key="2">
    <source>
        <dbReference type="ARBA" id="ARBA00023125"/>
    </source>
</evidence>
<keyword evidence="2" id="KW-0238">DNA-binding</keyword>
<dbReference type="Proteomes" id="UP000566324">
    <property type="component" value="Unassembled WGS sequence"/>
</dbReference>
<keyword evidence="3" id="KW-0804">Transcription</keyword>
<keyword evidence="6" id="KW-1185">Reference proteome</keyword>
<dbReference type="PANTHER" id="PTHR44688:SF16">
    <property type="entry name" value="DNA-BINDING TRANSCRIPTIONAL ACTIVATOR DEVR_DOSR"/>
    <property type="match status" value="1"/>
</dbReference>
<dbReference type="InterPro" id="IPR005143">
    <property type="entry name" value="TF_LuxR_autoind-bd_dom"/>
</dbReference>
<dbReference type="Pfam" id="PF03472">
    <property type="entry name" value="Autoind_bind"/>
    <property type="match status" value="1"/>
</dbReference>
<gene>
    <name evidence="5" type="ORF">GGQ98_003056</name>
</gene>
<dbReference type="SMART" id="SM00421">
    <property type="entry name" value="HTH_LUXR"/>
    <property type="match status" value="1"/>
</dbReference>
<name>A0A7W7B3N5_9SPHN</name>
<dbReference type="PROSITE" id="PS50043">
    <property type="entry name" value="HTH_LUXR_2"/>
    <property type="match status" value="1"/>
</dbReference>
<dbReference type="PANTHER" id="PTHR44688">
    <property type="entry name" value="DNA-BINDING TRANSCRIPTIONAL ACTIVATOR DEVR_DOSR"/>
    <property type="match status" value="1"/>
</dbReference>
<dbReference type="CDD" id="cd06170">
    <property type="entry name" value="LuxR_C_like"/>
    <property type="match status" value="1"/>
</dbReference>
<proteinExistence type="predicted"/>